<dbReference type="PROSITE" id="PS52015">
    <property type="entry name" value="TONB_CTD"/>
    <property type="match status" value="1"/>
</dbReference>
<dbReference type="OrthoDB" id="1522859at2"/>
<evidence type="ECO:0000256" key="8">
    <source>
        <dbReference type="ARBA" id="ARBA00022989"/>
    </source>
</evidence>
<evidence type="ECO:0000256" key="6">
    <source>
        <dbReference type="ARBA" id="ARBA00022692"/>
    </source>
</evidence>
<dbReference type="PANTHER" id="PTHR33446:SF2">
    <property type="entry name" value="PROTEIN TONB"/>
    <property type="match status" value="1"/>
</dbReference>
<reference evidence="11 12" key="1">
    <citation type="submission" date="2016-11" db="EMBL/GenBank/DDBJ databases">
        <authorList>
            <person name="Jaros S."/>
            <person name="Januszkiewicz K."/>
            <person name="Wedrychowicz H."/>
        </authorList>
    </citation>
    <scope>NUCLEOTIDE SEQUENCE [LARGE SCALE GENOMIC DNA]</scope>
    <source>
        <strain evidence="11">NCIMB 2154T</strain>
    </source>
</reference>
<dbReference type="InterPro" id="IPR051045">
    <property type="entry name" value="TonB-dependent_transducer"/>
</dbReference>
<dbReference type="RefSeq" id="WP_024741594.1">
    <property type="nucleotide sequence ID" value="NZ_BAUG01000031.1"/>
</dbReference>
<organism evidence="11 12">
    <name type="scientific">Tenacibaculum maritimum NCIMB 2154</name>
    <dbReference type="NCBI Taxonomy" id="1349785"/>
    <lineage>
        <taxon>Bacteria</taxon>
        <taxon>Pseudomonadati</taxon>
        <taxon>Bacteroidota</taxon>
        <taxon>Flavobacteriia</taxon>
        <taxon>Flavobacteriales</taxon>
        <taxon>Flavobacteriaceae</taxon>
        <taxon>Tenacibaculum</taxon>
    </lineage>
</organism>
<protein>
    <recommendedName>
        <fullName evidence="10">TonB C-terminal domain-containing protein</fullName>
    </recommendedName>
</protein>
<feature type="domain" description="TonB C-terminal" evidence="10">
    <location>
        <begin position="136"/>
        <end position="232"/>
    </location>
</feature>
<dbReference type="Proteomes" id="UP000231564">
    <property type="component" value="Chromosome MARIT"/>
</dbReference>
<keyword evidence="7" id="KW-0653">Protein transport</keyword>
<keyword evidence="12" id="KW-1185">Reference proteome</keyword>
<dbReference type="STRING" id="1349785.GCA_000509405_01050"/>
<keyword evidence="9" id="KW-0472">Membrane</keyword>
<dbReference type="GO" id="GO:0015031">
    <property type="term" value="P:protein transport"/>
    <property type="evidence" value="ECO:0007669"/>
    <property type="project" value="UniProtKB-KW"/>
</dbReference>
<evidence type="ECO:0000256" key="2">
    <source>
        <dbReference type="ARBA" id="ARBA00006555"/>
    </source>
</evidence>
<gene>
    <name evidence="11" type="ORF">MARIT_1217</name>
</gene>
<evidence type="ECO:0000313" key="12">
    <source>
        <dbReference type="Proteomes" id="UP000231564"/>
    </source>
</evidence>
<evidence type="ECO:0000256" key="4">
    <source>
        <dbReference type="ARBA" id="ARBA00022475"/>
    </source>
</evidence>
<dbReference type="Pfam" id="PF03544">
    <property type="entry name" value="TonB_C"/>
    <property type="match status" value="1"/>
</dbReference>
<dbReference type="GO" id="GO:0031992">
    <property type="term" value="F:energy transducer activity"/>
    <property type="evidence" value="ECO:0007669"/>
    <property type="project" value="TreeGrafter"/>
</dbReference>
<evidence type="ECO:0000313" key="11">
    <source>
        <dbReference type="EMBL" id="SFZ81650.1"/>
    </source>
</evidence>
<evidence type="ECO:0000259" key="10">
    <source>
        <dbReference type="PROSITE" id="PS52015"/>
    </source>
</evidence>
<dbReference type="EMBL" id="LT634361">
    <property type="protein sequence ID" value="SFZ81650.1"/>
    <property type="molecule type" value="Genomic_DNA"/>
</dbReference>
<keyword evidence="3" id="KW-0813">Transport</keyword>
<comment type="similarity">
    <text evidence="2">Belongs to the TonB family.</text>
</comment>
<dbReference type="AlphaFoldDB" id="A0A2H1E8G9"/>
<sequence length="232" mass="26664">MKIYFCIPFFIFFSINSSSQEQCEPNNEPFEDIHNITKCTIEDVKDALANIDNKHSIVQKKVIKKRNKQTSLSLKEKDSSSIHKIAILKENDKLINKLVLKNDAIASIKKIPFYLVEQIPLFPKCKNVSLLKQSKCFEKQMTRHIFSNFNYPKKAFDKKIEGRILLQFIIDEEGNVTNIKNKGPEGTDLLKKEAVRLISKLPKFIPGKHQGKIVKVKYGLPITFKLPSSKSN</sequence>
<evidence type="ECO:0000256" key="9">
    <source>
        <dbReference type="ARBA" id="ARBA00023136"/>
    </source>
</evidence>
<comment type="subcellular location">
    <subcellularLocation>
        <location evidence="1">Cell inner membrane</location>
        <topology evidence="1">Single-pass membrane protein</topology>
        <orientation evidence="1">Periplasmic side</orientation>
    </subcellularLocation>
</comment>
<dbReference type="InterPro" id="IPR037682">
    <property type="entry name" value="TonB_C"/>
</dbReference>
<keyword evidence="4" id="KW-1003">Cell membrane</keyword>
<dbReference type="GO" id="GO:0055085">
    <property type="term" value="P:transmembrane transport"/>
    <property type="evidence" value="ECO:0007669"/>
    <property type="project" value="InterPro"/>
</dbReference>
<proteinExistence type="inferred from homology"/>
<dbReference type="InterPro" id="IPR006260">
    <property type="entry name" value="TonB/TolA_C"/>
</dbReference>
<keyword evidence="5" id="KW-0997">Cell inner membrane</keyword>
<evidence type="ECO:0000256" key="1">
    <source>
        <dbReference type="ARBA" id="ARBA00004383"/>
    </source>
</evidence>
<accession>A0A2H1E8G9</accession>
<keyword evidence="8" id="KW-1133">Transmembrane helix</keyword>
<dbReference type="SUPFAM" id="SSF74653">
    <property type="entry name" value="TolA/TonB C-terminal domain"/>
    <property type="match status" value="1"/>
</dbReference>
<evidence type="ECO:0000256" key="5">
    <source>
        <dbReference type="ARBA" id="ARBA00022519"/>
    </source>
</evidence>
<dbReference type="NCBIfam" id="TIGR01352">
    <property type="entry name" value="tonB_Cterm"/>
    <property type="match status" value="1"/>
</dbReference>
<keyword evidence="6" id="KW-0812">Transmembrane</keyword>
<evidence type="ECO:0000256" key="3">
    <source>
        <dbReference type="ARBA" id="ARBA00022448"/>
    </source>
</evidence>
<dbReference type="Gene3D" id="3.30.1150.10">
    <property type="match status" value="1"/>
</dbReference>
<name>A0A2H1E8G9_9FLAO</name>
<dbReference type="GeneID" id="47722765"/>
<dbReference type="KEGG" id="tmar:MARIT_1217"/>
<evidence type="ECO:0000256" key="7">
    <source>
        <dbReference type="ARBA" id="ARBA00022927"/>
    </source>
</evidence>
<dbReference type="PANTHER" id="PTHR33446">
    <property type="entry name" value="PROTEIN TONB-RELATED"/>
    <property type="match status" value="1"/>
</dbReference>
<dbReference type="GO" id="GO:0098797">
    <property type="term" value="C:plasma membrane protein complex"/>
    <property type="evidence" value="ECO:0007669"/>
    <property type="project" value="TreeGrafter"/>
</dbReference>